<dbReference type="InterPro" id="IPR006094">
    <property type="entry name" value="Oxid_FAD_bind_N"/>
</dbReference>
<dbReference type="PANTHER" id="PTHR42973:SF22">
    <property type="entry name" value="FAD-BINDING PCMH-TYPE DOMAIN-CONTAINING PROTEIN-RELATED"/>
    <property type="match status" value="1"/>
</dbReference>
<dbReference type="PROSITE" id="PS51387">
    <property type="entry name" value="FAD_PCMH"/>
    <property type="match status" value="1"/>
</dbReference>
<sequence length="483" mass="51966">MSSPCCSVLANHLPHRVFLPDTARYNATEASYWSTQEAVLSPSCIVQPESSSDVSKFISVVTSITNCDFAIKSQGHAPAAGFANINDGVTLDITTLNATTISDDHSIASVGTGSAWTEVYRTLNPYNKTVAGGRNGAVGVGGLTIGGGISYYSPQVGFTCDTAVNFEVVLASSEIINANATSHLDLYRALKGGGNNFGVVTRIDFSTLETVPLFAGHLFNPANHTEDVLRAFANIAAAHDYDVHASIVTSLSFNSTTKTWSIINVPQYTLPNPNPPVYKELSSIPNITSLTSFEIQNISTLSAEPPYPQKHELFHTSTYAAPSNTSASTLLTEIFHYLNTSLSNAHPSYSPPDISWTLSLEPLPTAFTSHSHKDSILGLNTSENALITLFTGSWTNATLSNAANDLGRKLWRGMDQLAEARGLLRGFRYYNYADVSQDVLASYGGENVGFLREVSRKYDPAGVFQRKVPGGFKIPQARAMTGK</sequence>
<feature type="domain" description="FAD-binding PCMH-type" evidence="5">
    <location>
        <begin position="38"/>
        <end position="210"/>
    </location>
</feature>
<evidence type="ECO:0000256" key="3">
    <source>
        <dbReference type="ARBA" id="ARBA00022827"/>
    </source>
</evidence>
<evidence type="ECO:0000256" key="4">
    <source>
        <dbReference type="ARBA" id="ARBA00023002"/>
    </source>
</evidence>
<dbReference type="EMBL" id="JAKLMC020000030">
    <property type="protein sequence ID" value="KAK5949959.1"/>
    <property type="molecule type" value="Genomic_DNA"/>
</dbReference>
<keyword evidence="4" id="KW-0560">Oxidoreductase</keyword>
<dbReference type="Gene3D" id="3.40.462.20">
    <property type="match status" value="1"/>
</dbReference>
<organism evidence="6 7">
    <name type="scientific">Knufia fluminis</name>
    <dbReference type="NCBI Taxonomy" id="191047"/>
    <lineage>
        <taxon>Eukaryota</taxon>
        <taxon>Fungi</taxon>
        <taxon>Dikarya</taxon>
        <taxon>Ascomycota</taxon>
        <taxon>Pezizomycotina</taxon>
        <taxon>Eurotiomycetes</taxon>
        <taxon>Chaetothyriomycetidae</taxon>
        <taxon>Chaetothyriales</taxon>
        <taxon>Trichomeriaceae</taxon>
        <taxon>Knufia</taxon>
    </lineage>
</organism>
<dbReference type="InterPro" id="IPR016167">
    <property type="entry name" value="FAD-bd_PCMH_sub1"/>
</dbReference>
<dbReference type="PANTHER" id="PTHR42973">
    <property type="entry name" value="BINDING OXIDOREDUCTASE, PUTATIVE (AFU_ORTHOLOGUE AFUA_1G17690)-RELATED"/>
    <property type="match status" value="1"/>
</dbReference>
<evidence type="ECO:0000313" key="6">
    <source>
        <dbReference type="EMBL" id="KAK5949959.1"/>
    </source>
</evidence>
<dbReference type="Gene3D" id="3.30.43.10">
    <property type="entry name" value="Uridine Diphospho-n-acetylenolpyruvylglucosamine Reductase, domain 2"/>
    <property type="match status" value="1"/>
</dbReference>
<keyword evidence="3" id="KW-0274">FAD</keyword>
<dbReference type="Pfam" id="PF01565">
    <property type="entry name" value="FAD_binding_4"/>
    <property type="match status" value="1"/>
</dbReference>
<comment type="similarity">
    <text evidence="1">Belongs to the oxygen-dependent FAD-linked oxidoreductase family.</text>
</comment>
<dbReference type="GO" id="GO:0016491">
    <property type="term" value="F:oxidoreductase activity"/>
    <property type="evidence" value="ECO:0007669"/>
    <property type="project" value="UniProtKB-KW"/>
</dbReference>
<reference evidence="6 7" key="1">
    <citation type="submission" date="2022-12" db="EMBL/GenBank/DDBJ databases">
        <title>Genomic features and morphological characterization of a novel Knufia sp. strain isolated from spacecraft assembly facility.</title>
        <authorList>
            <person name="Teixeira M."/>
            <person name="Chander A.M."/>
            <person name="Stajich J.E."/>
            <person name="Venkateswaran K."/>
        </authorList>
    </citation>
    <scope>NUCLEOTIDE SEQUENCE [LARGE SCALE GENOMIC DNA]</scope>
    <source>
        <strain evidence="6 7">FJI-L2-BK-P2</strain>
    </source>
</reference>
<dbReference type="InterPro" id="IPR050416">
    <property type="entry name" value="FAD-linked_Oxidoreductase"/>
</dbReference>
<evidence type="ECO:0000256" key="2">
    <source>
        <dbReference type="ARBA" id="ARBA00022630"/>
    </source>
</evidence>
<accession>A0AAN8E9R9</accession>
<dbReference type="InterPro" id="IPR016166">
    <property type="entry name" value="FAD-bd_PCMH"/>
</dbReference>
<evidence type="ECO:0000259" key="5">
    <source>
        <dbReference type="PROSITE" id="PS51387"/>
    </source>
</evidence>
<dbReference type="GO" id="GO:0071949">
    <property type="term" value="F:FAD binding"/>
    <property type="evidence" value="ECO:0007669"/>
    <property type="project" value="InterPro"/>
</dbReference>
<dbReference type="AlphaFoldDB" id="A0AAN8E9R9"/>
<protein>
    <recommendedName>
        <fullName evidence="5">FAD-binding PCMH-type domain-containing protein</fullName>
    </recommendedName>
</protein>
<dbReference type="InterPro" id="IPR016169">
    <property type="entry name" value="FAD-bd_PCMH_sub2"/>
</dbReference>
<dbReference type="Proteomes" id="UP001316803">
    <property type="component" value="Unassembled WGS sequence"/>
</dbReference>
<keyword evidence="7" id="KW-1185">Reference proteome</keyword>
<dbReference type="InterPro" id="IPR036318">
    <property type="entry name" value="FAD-bd_PCMH-like_sf"/>
</dbReference>
<proteinExistence type="inferred from homology"/>
<dbReference type="SUPFAM" id="SSF56176">
    <property type="entry name" value="FAD-binding/transporter-associated domain-like"/>
    <property type="match status" value="1"/>
</dbReference>
<name>A0AAN8E9R9_9EURO</name>
<evidence type="ECO:0000256" key="1">
    <source>
        <dbReference type="ARBA" id="ARBA00005466"/>
    </source>
</evidence>
<keyword evidence="2" id="KW-0285">Flavoprotein</keyword>
<evidence type="ECO:0000313" key="7">
    <source>
        <dbReference type="Proteomes" id="UP001316803"/>
    </source>
</evidence>
<dbReference type="Gene3D" id="3.30.465.10">
    <property type="match status" value="1"/>
</dbReference>
<comment type="caution">
    <text evidence="6">The sequence shown here is derived from an EMBL/GenBank/DDBJ whole genome shotgun (WGS) entry which is preliminary data.</text>
</comment>
<gene>
    <name evidence="6" type="ORF">OHC33_008920</name>
</gene>